<protein>
    <submittedName>
        <fullName evidence="5">Penicillin-binding protein A</fullName>
    </submittedName>
</protein>
<feature type="region of interest" description="Disordered" evidence="1">
    <location>
        <begin position="1"/>
        <end position="50"/>
    </location>
</feature>
<keyword evidence="2" id="KW-0812">Transmembrane</keyword>
<evidence type="ECO:0000256" key="2">
    <source>
        <dbReference type="SAM" id="Phobius"/>
    </source>
</evidence>
<feature type="compositionally biased region" description="Low complexity" evidence="1">
    <location>
        <begin position="7"/>
        <end position="36"/>
    </location>
</feature>
<dbReference type="PANTHER" id="PTHR30627:SF24">
    <property type="entry name" value="PENICILLIN-BINDING PROTEIN 4B"/>
    <property type="match status" value="1"/>
</dbReference>
<dbReference type="Gene3D" id="3.90.1310.10">
    <property type="entry name" value="Penicillin-binding protein 2a (Domain 2)"/>
    <property type="match status" value="1"/>
</dbReference>
<dbReference type="EMBL" id="CACRTF010000014">
    <property type="protein sequence ID" value="VYT34902.1"/>
    <property type="molecule type" value="Genomic_DNA"/>
</dbReference>
<dbReference type="InterPro" id="IPR050515">
    <property type="entry name" value="Beta-lactam/transpept"/>
</dbReference>
<dbReference type="RefSeq" id="WP_002577724.1">
    <property type="nucleotide sequence ID" value="NZ_BAABZS010000001.1"/>
</dbReference>
<accession>A0A6N2W1Q2</accession>
<dbReference type="InterPro" id="IPR054120">
    <property type="entry name" value="PBPA_dimer"/>
</dbReference>
<dbReference type="Gene3D" id="3.40.710.10">
    <property type="entry name" value="DD-peptidase/beta-lactamase superfamily"/>
    <property type="match status" value="1"/>
</dbReference>
<dbReference type="GO" id="GO:0071972">
    <property type="term" value="F:peptidoglycan L,D-transpeptidase activity"/>
    <property type="evidence" value="ECO:0007669"/>
    <property type="project" value="TreeGrafter"/>
</dbReference>
<feature type="domain" description="Penicillin binding protein A dimerisation" evidence="4">
    <location>
        <begin position="101"/>
        <end position="180"/>
    </location>
</feature>
<dbReference type="SUPFAM" id="SSF56601">
    <property type="entry name" value="beta-lactamase/transpeptidase-like"/>
    <property type="match status" value="1"/>
</dbReference>
<dbReference type="AlphaFoldDB" id="A0A6N2W1Q2"/>
<dbReference type="Pfam" id="PF21922">
    <property type="entry name" value="PBP_dimer_2"/>
    <property type="match status" value="1"/>
</dbReference>
<evidence type="ECO:0000313" key="5">
    <source>
        <dbReference type="EMBL" id="VYT34902.1"/>
    </source>
</evidence>
<reference evidence="5" key="1">
    <citation type="submission" date="2019-11" db="EMBL/GenBank/DDBJ databases">
        <authorList>
            <person name="Feng L."/>
        </authorList>
    </citation>
    <scope>NUCLEOTIDE SEQUENCE</scope>
    <source>
        <strain evidence="5">CbolteaeLFYP116</strain>
    </source>
</reference>
<evidence type="ECO:0000259" key="4">
    <source>
        <dbReference type="Pfam" id="PF21922"/>
    </source>
</evidence>
<sequence>MKKADAGPKSNSKSNSKSGSKSNPKSNPKSNSKPVSKPNPKPGSKPSSKSNRSILGITYVVVALFLGLAAYLGYFLQVKSEDVINNSYNARLDSFSDRIVRGRILASDGTVLAQTQMDGGGNETRVYPFGDIFDHAVGYSTKGKTGIEALANFYLLTSHVNLLEQVGNELTGNKNPGDDVYTTLDTELQQAAYAALGARKGVVIAMEPDTGKILAMVSKPGYDPNSLPEDWEALTARDNKEGQLLNRATQGLYPPGSTFKIVTALEYMREHPADYKNYQFDCGGVYENGEYRIKCYHGTAHGHQDFTLAFANSCNGAFASLGLTMDLGKWNSTAGDLLFNGPLPLSGIPYKESAYNMKPGAGTWEILQTSIGQGTTQITPLHNAMITAAIANGGTLMKPYFLDSVVSAGDETIKKFMPAAYGSLMSAKEAAGLTELMRAVVTEGTGSAVRTDAYTVAAKTGSAEFETGKETHAWFTGFAPAESPRLVVTVLVEEGGSGGKAAAPIARQLFDIYMSR</sequence>
<dbReference type="GeneID" id="23116204"/>
<evidence type="ECO:0000256" key="1">
    <source>
        <dbReference type="SAM" id="MobiDB-lite"/>
    </source>
</evidence>
<dbReference type="Pfam" id="PF00905">
    <property type="entry name" value="Transpeptidase"/>
    <property type="match status" value="1"/>
</dbReference>
<dbReference type="PANTHER" id="PTHR30627">
    <property type="entry name" value="PEPTIDOGLYCAN D,D-TRANSPEPTIDASE"/>
    <property type="match status" value="1"/>
</dbReference>
<organism evidence="5">
    <name type="scientific">Enterocloster bolteae</name>
    <dbReference type="NCBI Taxonomy" id="208479"/>
    <lineage>
        <taxon>Bacteria</taxon>
        <taxon>Bacillati</taxon>
        <taxon>Bacillota</taxon>
        <taxon>Clostridia</taxon>
        <taxon>Lachnospirales</taxon>
        <taxon>Lachnospiraceae</taxon>
        <taxon>Enterocloster</taxon>
    </lineage>
</organism>
<proteinExistence type="predicted"/>
<dbReference type="InterPro" id="IPR012338">
    <property type="entry name" value="Beta-lactam/transpept-like"/>
</dbReference>
<dbReference type="InterPro" id="IPR001460">
    <property type="entry name" value="PCN-bd_Tpept"/>
</dbReference>
<evidence type="ECO:0000259" key="3">
    <source>
        <dbReference type="Pfam" id="PF00905"/>
    </source>
</evidence>
<feature type="transmembrane region" description="Helical" evidence="2">
    <location>
        <begin position="54"/>
        <end position="76"/>
    </location>
</feature>
<dbReference type="GO" id="GO:0071555">
    <property type="term" value="P:cell wall organization"/>
    <property type="evidence" value="ECO:0007669"/>
    <property type="project" value="TreeGrafter"/>
</dbReference>
<gene>
    <name evidence="5" type="primary">pbpA</name>
    <name evidence="5" type="ORF">CBLFYP116_03106</name>
</gene>
<feature type="domain" description="Penicillin-binding protein transpeptidase" evidence="3">
    <location>
        <begin position="201"/>
        <end position="510"/>
    </location>
</feature>
<keyword evidence="2" id="KW-0472">Membrane</keyword>
<name>A0A6N2W1Q2_9FIRM</name>
<dbReference type="GO" id="GO:0008658">
    <property type="term" value="F:penicillin binding"/>
    <property type="evidence" value="ECO:0007669"/>
    <property type="project" value="InterPro"/>
</dbReference>
<dbReference type="GO" id="GO:0005886">
    <property type="term" value="C:plasma membrane"/>
    <property type="evidence" value="ECO:0007669"/>
    <property type="project" value="TreeGrafter"/>
</dbReference>
<keyword evidence="2" id="KW-1133">Transmembrane helix</keyword>